<dbReference type="Pfam" id="PF08021">
    <property type="entry name" value="FAD_binding_9"/>
    <property type="match status" value="1"/>
</dbReference>
<dbReference type="SUPFAM" id="SSF63380">
    <property type="entry name" value="Riboflavin synthase domain-like"/>
    <property type="match status" value="1"/>
</dbReference>
<keyword evidence="4" id="KW-1185">Reference proteome</keyword>
<evidence type="ECO:0000259" key="2">
    <source>
        <dbReference type="PROSITE" id="PS51384"/>
    </source>
</evidence>
<dbReference type="InterPro" id="IPR039261">
    <property type="entry name" value="FNR_nucleotide-bd"/>
</dbReference>
<evidence type="ECO:0000256" key="1">
    <source>
        <dbReference type="SAM" id="MobiDB-lite"/>
    </source>
</evidence>
<protein>
    <submittedName>
        <fullName evidence="3">Siderophore-interacting protein</fullName>
    </submittedName>
</protein>
<dbReference type="InterPro" id="IPR007037">
    <property type="entry name" value="SIP_rossman_dom"/>
</dbReference>
<dbReference type="Proteomes" id="UP001596380">
    <property type="component" value="Unassembled WGS sequence"/>
</dbReference>
<comment type="caution">
    <text evidence="3">The sequence shown here is derived from an EMBL/GenBank/DDBJ whole genome shotgun (WGS) entry which is preliminary data.</text>
</comment>
<evidence type="ECO:0000313" key="4">
    <source>
        <dbReference type="Proteomes" id="UP001596380"/>
    </source>
</evidence>
<dbReference type="EMBL" id="JBHSXS010000013">
    <property type="protein sequence ID" value="MFC6882400.1"/>
    <property type="molecule type" value="Genomic_DNA"/>
</dbReference>
<dbReference type="CDD" id="cd06193">
    <property type="entry name" value="siderophore_interacting"/>
    <property type="match status" value="1"/>
</dbReference>
<dbReference type="InterPro" id="IPR013113">
    <property type="entry name" value="SIP_FAD-bd"/>
</dbReference>
<name>A0ABW2CMA1_9ACTN</name>
<dbReference type="Pfam" id="PF04954">
    <property type="entry name" value="SIP"/>
    <property type="match status" value="1"/>
</dbReference>
<reference evidence="4" key="1">
    <citation type="journal article" date="2019" name="Int. J. Syst. Evol. Microbiol.">
        <title>The Global Catalogue of Microorganisms (GCM) 10K type strain sequencing project: providing services to taxonomists for standard genome sequencing and annotation.</title>
        <authorList>
            <consortium name="The Broad Institute Genomics Platform"/>
            <consortium name="The Broad Institute Genome Sequencing Center for Infectious Disease"/>
            <person name="Wu L."/>
            <person name="Ma J."/>
        </authorList>
    </citation>
    <scope>NUCLEOTIDE SEQUENCE [LARGE SCALE GENOMIC DNA]</scope>
    <source>
        <strain evidence="4">JCM 3369</strain>
    </source>
</reference>
<dbReference type="PROSITE" id="PS51384">
    <property type="entry name" value="FAD_FR"/>
    <property type="match status" value="1"/>
</dbReference>
<feature type="compositionally biased region" description="Gly residues" evidence="1">
    <location>
        <begin position="111"/>
        <end position="130"/>
    </location>
</feature>
<dbReference type="InterPro" id="IPR017927">
    <property type="entry name" value="FAD-bd_FR_type"/>
</dbReference>
<dbReference type="Gene3D" id="3.40.50.80">
    <property type="entry name" value="Nucleotide-binding domain of ferredoxin-NADP reductase (FNR) module"/>
    <property type="match status" value="1"/>
</dbReference>
<dbReference type="PANTHER" id="PTHR30157">
    <property type="entry name" value="FERRIC REDUCTASE, NADPH-DEPENDENT"/>
    <property type="match status" value="1"/>
</dbReference>
<feature type="domain" description="FAD-binding FR-type" evidence="2">
    <location>
        <begin position="23"/>
        <end position="155"/>
    </location>
</feature>
<dbReference type="PANTHER" id="PTHR30157:SF0">
    <property type="entry name" value="NADPH-DEPENDENT FERRIC-CHELATE REDUCTASE"/>
    <property type="match status" value="1"/>
</dbReference>
<accession>A0ABW2CMA1</accession>
<dbReference type="InterPro" id="IPR039374">
    <property type="entry name" value="SIP_fam"/>
</dbReference>
<dbReference type="InterPro" id="IPR017938">
    <property type="entry name" value="Riboflavin_synthase-like_b-brl"/>
</dbReference>
<organism evidence="3 4">
    <name type="scientific">Actinomadura yumaensis</name>
    <dbReference type="NCBI Taxonomy" id="111807"/>
    <lineage>
        <taxon>Bacteria</taxon>
        <taxon>Bacillati</taxon>
        <taxon>Actinomycetota</taxon>
        <taxon>Actinomycetes</taxon>
        <taxon>Streptosporangiales</taxon>
        <taxon>Thermomonosporaceae</taxon>
        <taxon>Actinomadura</taxon>
    </lineage>
</organism>
<proteinExistence type="predicted"/>
<sequence length="279" mass="29601">MAANAEQTAGPGTGAIRGRLLDLMFTRGRVEEVRSLTPRMRLVRVGGVPGLSWRPGQHVRLHVADLLAARTWLSGAIRDILRTYSVWAYDPDAGVLDLCVYDHDGASSGTDGAGGANSEAGRGGAPGGPGARWAREARPGQEVVFGGPEGGFTLKPAPYHLFVGEETASVAFGAMLRAVPPDEGVYGAIEVAGPEDRLPLPRADELAWRYRGGAPAASSPTLTEAVRDLNLPAEPGVAYVAGEARSVQAVRAHLVRERGWPRRSVLVKPFWTPGKRGME</sequence>
<dbReference type="Gene3D" id="2.40.30.10">
    <property type="entry name" value="Translation factors"/>
    <property type="match status" value="1"/>
</dbReference>
<feature type="region of interest" description="Disordered" evidence="1">
    <location>
        <begin position="108"/>
        <end position="134"/>
    </location>
</feature>
<dbReference type="RefSeq" id="WP_378048490.1">
    <property type="nucleotide sequence ID" value="NZ_JBHSXE010000001.1"/>
</dbReference>
<gene>
    <name evidence="3" type="ORF">ACFQKB_21775</name>
</gene>
<evidence type="ECO:0000313" key="3">
    <source>
        <dbReference type="EMBL" id="MFC6882400.1"/>
    </source>
</evidence>